<evidence type="ECO:0000313" key="1">
    <source>
        <dbReference type="EMBL" id="SJK99842.1"/>
    </source>
</evidence>
<gene>
    <name evidence="1" type="ORF">ARMOST_03153</name>
</gene>
<sequence length="224" mass="25394">MDALDEGSDVDVTLVHEMLLNSVISYLIEMDTESTSPTDVDLNHEDKDLVEMLDYLVAKAALHLDPIPEDDKLVDNEVDGKTDSSGDIETWCCEVESSCDDELDLDIVPLLLCSPPYGEWDDGEPVINIWDVSLKHGLTLIEPPQPWDERDEEELERPPPMQLLPFIPRESIEPEAQRGLWFYSELSNDYPHSFEEKFSFINSYGCKESCHPCSFGDTVAQNVQ</sequence>
<proteinExistence type="predicted"/>
<accession>A0A284QTN8</accession>
<protein>
    <submittedName>
        <fullName evidence="1">Uncharacterized protein</fullName>
    </submittedName>
</protein>
<organism evidence="1 2">
    <name type="scientific">Armillaria ostoyae</name>
    <name type="common">Armillaria root rot fungus</name>
    <dbReference type="NCBI Taxonomy" id="47428"/>
    <lineage>
        <taxon>Eukaryota</taxon>
        <taxon>Fungi</taxon>
        <taxon>Dikarya</taxon>
        <taxon>Basidiomycota</taxon>
        <taxon>Agaricomycotina</taxon>
        <taxon>Agaricomycetes</taxon>
        <taxon>Agaricomycetidae</taxon>
        <taxon>Agaricales</taxon>
        <taxon>Marasmiineae</taxon>
        <taxon>Physalacriaceae</taxon>
        <taxon>Armillaria</taxon>
    </lineage>
</organism>
<evidence type="ECO:0000313" key="2">
    <source>
        <dbReference type="Proteomes" id="UP000219338"/>
    </source>
</evidence>
<keyword evidence="2" id="KW-1185">Reference proteome</keyword>
<reference evidence="2" key="1">
    <citation type="journal article" date="2017" name="Nat. Ecol. Evol.">
        <title>Genome expansion and lineage-specific genetic innovations in the forest pathogenic fungi Armillaria.</title>
        <authorList>
            <person name="Sipos G."/>
            <person name="Prasanna A.N."/>
            <person name="Walter M.C."/>
            <person name="O'Connor E."/>
            <person name="Balint B."/>
            <person name="Krizsan K."/>
            <person name="Kiss B."/>
            <person name="Hess J."/>
            <person name="Varga T."/>
            <person name="Slot J."/>
            <person name="Riley R."/>
            <person name="Boka B."/>
            <person name="Rigling D."/>
            <person name="Barry K."/>
            <person name="Lee J."/>
            <person name="Mihaltcheva S."/>
            <person name="LaButti K."/>
            <person name="Lipzen A."/>
            <person name="Waldron R."/>
            <person name="Moloney N.M."/>
            <person name="Sperisen C."/>
            <person name="Kredics L."/>
            <person name="Vagvoelgyi C."/>
            <person name="Patrignani A."/>
            <person name="Fitzpatrick D."/>
            <person name="Nagy I."/>
            <person name="Doyle S."/>
            <person name="Anderson J.B."/>
            <person name="Grigoriev I.V."/>
            <person name="Gueldener U."/>
            <person name="Muensterkoetter M."/>
            <person name="Nagy L.G."/>
        </authorList>
    </citation>
    <scope>NUCLEOTIDE SEQUENCE [LARGE SCALE GENOMIC DNA]</scope>
    <source>
        <strain evidence="2">C18/9</strain>
    </source>
</reference>
<dbReference type="Proteomes" id="UP000219338">
    <property type="component" value="Unassembled WGS sequence"/>
</dbReference>
<dbReference type="EMBL" id="FUEG01000002">
    <property type="protein sequence ID" value="SJK99842.1"/>
    <property type="molecule type" value="Genomic_DNA"/>
</dbReference>
<name>A0A284QTN8_ARMOS</name>
<dbReference type="AlphaFoldDB" id="A0A284QTN8"/>